<dbReference type="InterPro" id="IPR036388">
    <property type="entry name" value="WH-like_DNA-bd_sf"/>
</dbReference>
<dbReference type="InterPro" id="IPR039418">
    <property type="entry name" value="LexA-like"/>
</dbReference>
<reference evidence="5" key="1">
    <citation type="submission" date="2023-11" db="EMBL/GenBank/DDBJ databases">
        <title>WGS of Aeromonas in Northern Israel.</title>
        <authorList>
            <person name="Hershko Y."/>
        </authorList>
    </citation>
    <scope>NUCLEOTIDE SEQUENCE</scope>
    <source>
        <strain evidence="5">77416</strain>
    </source>
</reference>
<protein>
    <submittedName>
        <fullName evidence="5">S24 family peptidase</fullName>
    </submittedName>
</protein>
<dbReference type="GO" id="GO:0003677">
    <property type="term" value="F:DNA binding"/>
    <property type="evidence" value="ECO:0007669"/>
    <property type="project" value="UniProtKB-KW"/>
</dbReference>
<dbReference type="SUPFAM" id="SSF51306">
    <property type="entry name" value="LexA/Signal peptidase"/>
    <property type="match status" value="1"/>
</dbReference>
<dbReference type="SUPFAM" id="SSF46955">
    <property type="entry name" value="Putative DNA-binding domain"/>
    <property type="match status" value="1"/>
</dbReference>
<dbReference type="PANTHER" id="PTHR40661">
    <property type="match status" value="1"/>
</dbReference>
<dbReference type="Gene3D" id="1.10.10.10">
    <property type="entry name" value="Winged helix-like DNA-binding domain superfamily/Winged helix DNA-binding domain"/>
    <property type="match status" value="1"/>
</dbReference>
<evidence type="ECO:0000259" key="4">
    <source>
        <dbReference type="PROSITE" id="PS51702"/>
    </source>
</evidence>
<evidence type="ECO:0000313" key="6">
    <source>
        <dbReference type="Proteomes" id="UP001277183"/>
    </source>
</evidence>
<dbReference type="EMBL" id="JAWZVU010000064">
    <property type="protein sequence ID" value="MDX7720982.1"/>
    <property type="molecule type" value="Genomic_DNA"/>
</dbReference>
<evidence type="ECO:0000256" key="3">
    <source>
        <dbReference type="ARBA" id="ARBA00023163"/>
    </source>
</evidence>
<evidence type="ECO:0000256" key="2">
    <source>
        <dbReference type="ARBA" id="ARBA00023125"/>
    </source>
</evidence>
<sequence length="287" mass="31139">MSEHESEVISDSQGGNRKLWVTAKEVAGLEGMPTTDRRTRDILNEWAKGKEGARRKRSGTKAFEYHISVLPKAVRDQVSPPDQGGVGTWDPGAGAALSAPITTVAGGPMAAAGGFPFIGAAAAVGAVGAVAGGFAKIFDRESRVTEESISYKTIKQDYAVELRFFIEEPELFLNEMGGTFPVSSKWLKWRGFEPNDLAFFVQNGDSMAQRIKHRDTVIINSRDNRLADGSLMVVEVDGAALIRNVQKIPGGWSLNCENPRYEPITLSVDADEACKVIGRVVRIINET</sequence>
<keyword evidence="2" id="KW-0238">DNA-binding</keyword>
<dbReference type="PANTHER" id="PTHR40661:SF1">
    <property type="entry name" value="HTH CRO_C1-TYPE DOMAIN-CONTAINING PROTEIN"/>
    <property type="match status" value="1"/>
</dbReference>
<dbReference type="Gene3D" id="2.10.109.10">
    <property type="entry name" value="Umud Fragment, subunit A"/>
    <property type="match status" value="1"/>
</dbReference>
<dbReference type="InterPro" id="IPR009061">
    <property type="entry name" value="DNA-bd_dom_put_sf"/>
</dbReference>
<evidence type="ECO:0000256" key="1">
    <source>
        <dbReference type="ARBA" id="ARBA00023015"/>
    </source>
</evidence>
<proteinExistence type="predicted"/>
<comment type="caution">
    <text evidence="5">The sequence shown here is derived from an EMBL/GenBank/DDBJ whole genome shotgun (WGS) entry which is preliminary data.</text>
</comment>
<evidence type="ECO:0000313" key="5">
    <source>
        <dbReference type="EMBL" id="MDX7720982.1"/>
    </source>
</evidence>
<dbReference type="CDD" id="cd06529">
    <property type="entry name" value="S24_LexA-like"/>
    <property type="match status" value="1"/>
</dbReference>
<dbReference type="Proteomes" id="UP001277183">
    <property type="component" value="Unassembled WGS sequence"/>
</dbReference>
<dbReference type="PROSITE" id="PS51702">
    <property type="entry name" value="HTH_MU"/>
    <property type="match status" value="1"/>
</dbReference>
<keyword evidence="3" id="KW-0804">Transcription</keyword>
<dbReference type="InterPro" id="IPR036286">
    <property type="entry name" value="LexA/Signal_pep-like_sf"/>
</dbReference>
<dbReference type="InterPro" id="IPR003314">
    <property type="entry name" value="Mu-type_HTH"/>
</dbReference>
<dbReference type="AlphaFoldDB" id="A0AAW9F2Q2"/>
<gene>
    <name evidence="5" type="ORF">SJS77_10900</name>
</gene>
<accession>A0AAW9F2Q2</accession>
<keyword evidence="1" id="KW-0805">Transcription regulation</keyword>
<dbReference type="Pfam" id="PF00717">
    <property type="entry name" value="Peptidase_S24"/>
    <property type="match status" value="1"/>
</dbReference>
<dbReference type="InterPro" id="IPR015927">
    <property type="entry name" value="Peptidase_S24_S26A/B/C"/>
</dbReference>
<dbReference type="RefSeq" id="WP_319886673.1">
    <property type="nucleotide sequence ID" value="NZ_JAWZVU010000064.1"/>
</dbReference>
<feature type="domain" description="HTH Mu-type" evidence="4">
    <location>
        <begin position="17"/>
        <end position="86"/>
    </location>
</feature>
<name>A0AAW9F2Q2_AERCA</name>
<organism evidence="5 6">
    <name type="scientific">Aeromonas caviae</name>
    <name type="common">Aeromonas punctata</name>
    <dbReference type="NCBI Taxonomy" id="648"/>
    <lineage>
        <taxon>Bacteria</taxon>
        <taxon>Pseudomonadati</taxon>
        <taxon>Pseudomonadota</taxon>
        <taxon>Gammaproteobacteria</taxon>
        <taxon>Aeromonadales</taxon>
        <taxon>Aeromonadaceae</taxon>
        <taxon>Aeromonas</taxon>
    </lineage>
</organism>